<dbReference type="EMBL" id="JH000573">
    <property type="protein sequence ID" value="EGW10832.1"/>
    <property type="molecule type" value="Genomic_DNA"/>
</dbReference>
<name>G3HPH0_CRIGR</name>
<protein>
    <submittedName>
        <fullName evidence="2">Uncharacterized protein</fullName>
    </submittedName>
</protein>
<dbReference type="AlphaFoldDB" id="G3HPH0"/>
<dbReference type="Proteomes" id="UP000001075">
    <property type="component" value="Unassembled WGS sequence"/>
</dbReference>
<dbReference type="InParanoid" id="G3HPH0"/>
<accession>G3HPH0</accession>
<organism evidence="2 3">
    <name type="scientific">Cricetulus griseus</name>
    <name type="common">Chinese hamster</name>
    <name type="synonym">Cricetulus barabensis griseus</name>
    <dbReference type="NCBI Taxonomy" id="10029"/>
    <lineage>
        <taxon>Eukaryota</taxon>
        <taxon>Metazoa</taxon>
        <taxon>Chordata</taxon>
        <taxon>Craniata</taxon>
        <taxon>Vertebrata</taxon>
        <taxon>Euteleostomi</taxon>
        <taxon>Mammalia</taxon>
        <taxon>Eutheria</taxon>
        <taxon>Euarchontoglires</taxon>
        <taxon>Glires</taxon>
        <taxon>Rodentia</taxon>
        <taxon>Myomorpha</taxon>
        <taxon>Muroidea</taxon>
        <taxon>Cricetidae</taxon>
        <taxon>Cricetinae</taxon>
        <taxon>Cricetulus</taxon>
    </lineage>
</organism>
<evidence type="ECO:0000256" key="1">
    <source>
        <dbReference type="SAM" id="MobiDB-lite"/>
    </source>
</evidence>
<feature type="region of interest" description="Disordered" evidence="1">
    <location>
        <begin position="28"/>
        <end position="47"/>
    </location>
</feature>
<evidence type="ECO:0000313" key="2">
    <source>
        <dbReference type="EMBL" id="EGW10832.1"/>
    </source>
</evidence>
<evidence type="ECO:0000313" key="3">
    <source>
        <dbReference type="Proteomes" id="UP000001075"/>
    </source>
</evidence>
<feature type="compositionally biased region" description="Basic and acidic residues" evidence="1">
    <location>
        <begin position="33"/>
        <end position="42"/>
    </location>
</feature>
<gene>
    <name evidence="2" type="ORF">I79_012682</name>
</gene>
<sequence>MMKGSQGGAGLELSQLVCLAYTRPWALSTPTKENNKSKDDHTFPNGMPLLRIRSKFRKTH</sequence>
<reference evidence="3" key="1">
    <citation type="journal article" date="2011" name="Nat. Biotechnol.">
        <title>The genomic sequence of the Chinese hamster ovary (CHO)-K1 cell line.</title>
        <authorList>
            <person name="Xu X."/>
            <person name="Nagarajan H."/>
            <person name="Lewis N.E."/>
            <person name="Pan S."/>
            <person name="Cai Z."/>
            <person name="Liu X."/>
            <person name="Chen W."/>
            <person name="Xie M."/>
            <person name="Wang W."/>
            <person name="Hammond S."/>
            <person name="Andersen M.R."/>
            <person name="Neff N."/>
            <person name="Passarelli B."/>
            <person name="Koh W."/>
            <person name="Fan H.C."/>
            <person name="Wang J."/>
            <person name="Gui Y."/>
            <person name="Lee K.H."/>
            <person name="Betenbaugh M.J."/>
            <person name="Quake S.R."/>
            <person name="Famili I."/>
            <person name="Palsson B.O."/>
            <person name="Wang J."/>
        </authorList>
    </citation>
    <scope>NUCLEOTIDE SEQUENCE [LARGE SCALE GENOMIC DNA]</scope>
    <source>
        <strain evidence="3">CHO K1 cell line</strain>
    </source>
</reference>
<proteinExistence type="predicted"/>